<reference evidence="4" key="1">
    <citation type="journal article" date="2020" name="bioRxiv">
        <title>A rank-normalized archaeal taxonomy based on genome phylogeny resolves widespread incomplete and uneven classifications.</title>
        <authorList>
            <person name="Rinke C."/>
            <person name="Chuvochina M."/>
            <person name="Mussig A.J."/>
            <person name="Chaumeil P.-A."/>
            <person name="Waite D.W."/>
            <person name="Whitman W.B."/>
            <person name="Parks D.H."/>
            <person name="Hugenholtz P."/>
        </authorList>
    </citation>
    <scope>NUCLEOTIDE SEQUENCE [LARGE SCALE GENOMIC DNA]</scope>
</reference>
<dbReference type="PANTHER" id="PTHR44068:SF11">
    <property type="entry name" value="GERANYL DIPHOSPHATE 2-C-METHYLTRANSFERASE"/>
    <property type="match status" value="1"/>
</dbReference>
<sequence length="330" mass="37489">MRQSLLELIKCPNCGSEKFFAEEKKSDKSELREGSVKCRECSESFSVKKGILDLLINPSEEIVKEQKGWTQDESANVNSKEFILSLPRPADKEHKEWWQEQADNYEMVLKRLALRGNETVLDVGAGRTWSTRDFAKKGCRAVGIDILREKFVGLECADYYLGGSVFFERVLADMNALPFKAKSFDVVFSTATLHHSSNLNECFGEISRVLKKNGKVVLVNEPTRGVLESKEFKHELVELGVNEHKYSLPEWLSAMKRNGFEVEVMMPRSVERMMETGKVKGDKKYKVFLGKIASFFWRIPGGKFLLKRMHIAGQLLVGLGVVIIGRKVRG</sequence>
<keyword evidence="3" id="KW-0489">Methyltransferase</keyword>
<comment type="caution">
    <text evidence="3">The sequence shown here is derived from an EMBL/GenBank/DDBJ whole genome shotgun (WGS) entry which is preliminary data.</text>
</comment>
<name>A0A7J4IRB5_9ARCH</name>
<dbReference type="CDD" id="cd02440">
    <property type="entry name" value="AdoMet_MTases"/>
    <property type="match status" value="1"/>
</dbReference>
<keyword evidence="1 3" id="KW-0808">Transferase</keyword>
<dbReference type="Pfam" id="PF08241">
    <property type="entry name" value="Methyltransf_11"/>
    <property type="match status" value="1"/>
</dbReference>
<evidence type="ECO:0000313" key="4">
    <source>
        <dbReference type="Proteomes" id="UP000577419"/>
    </source>
</evidence>
<dbReference type="EMBL" id="DUFG01000011">
    <property type="protein sequence ID" value="HIH08041.1"/>
    <property type="molecule type" value="Genomic_DNA"/>
</dbReference>
<dbReference type="InterPro" id="IPR013216">
    <property type="entry name" value="Methyltransf_11"/>
</dbReference>
<evidence type="ECO:0000313" key="3">
    <source>
        <dbReference type="EMBL" id="HIH08041.1"/>
    </source>
</evidence>
<evidence type="ECO:0000256" key="1">
    <source>
        <dbReference type="ARBA" id="ARBA00022679"/>
    </source>
</evidence>
<feature type="domain" description="Methyltransferase type 11" evidence="2">
    <location>
        <begin position="121"/>
        <end position="218"/>
    </location>
</feature>
<protein>
    <submittedName>
        <fullName evidence="3">Class I SAM-dependent methyltransferase</fullName>
    </submittedName>
</protein>
<dbReference type="PANTHER" id="PTHR44068">
    <property type="entry name" value="ZGC:194242"/>
    <property type="match status" value="1"/>
</dbReference>
<dbReference type="AlphaFoldDB" id="A0A7J4IRB5"/>
<dbReference type="Proteomes" id="UP000577419">
    <property type="component" value="Unassembled WGS sequence"/>
</dbReference>
<dbReference type="Gene3D" id="3.40.50.150">
    <property type="entry name" value="Vaccinia Virus protein VP39"/>
    <property type="match status" value="1"/>
</dbReference>
<accession>A0A7J4IRB5</accession>
<dbReference type="GO" id="GO:0008757">
    <property type="term" value="F:S-adenosylmethionine-dependent methyltransferase activity"/>
    <property type="evidence" value="ECO:0007669"/>
    <property type="project" value="InterPro"/>
</dbReference>
<proteinExistence type="predicted"/>
<dbReference type="SUPFAM" id="SSF53335">
    <property type="entry name" value="S-adenosyl-L-methionine-dependent methyltransferases"/>
    <property type="match status" value="1"/>
</dbReference>
<dbReference type="InterPro" id="IPR029063">
    <property type="entry name" value="SAM-dependent_MTases_sf"/>
</dbReference>
<evidence type="ECO:0000259" key="2">
    <source>
        <dbReference type="Pfam" id="PF08241"/>
    </source>
</evidence>
<organism evidence="3 4">
    <name type="scientific">Candidatus Iainarchaeum sp</name>
    <dbReference type="NCBI Taxonomy" id="3101447"/>
    <lineage>
        <taxon>Archaea</taxon>
        <taxon>Candidatus Iainarchaeota</taxon>
        <taxon>Candidatus Iainarchaeia</taxon>
        <taxon>Candidatus Iainarchaeales</taxon>
        <taxon>Candidatus Iainarchaeaceae</taxon>
        <taxon>Candidatus Iainarchaeum</taxon>
    </lineage>
</organism>
<gene>
    <name evidence="3" type="ORF">HA237_01585</name>
</gene>
<dbReference type="InterPro" id="IPR050447">
    <property type="entry name" value="Erg6_SMT_methyltransf"/>
</dbReference>
<dbReference type="GO" id="GO:0032259">
    <property type="term" value="P:methylation"/>
    <property type="evidence" value="ECO:0007669"/>
    <property type="project" value="UniProtKB-KW"/>
</dbReference>